<sequence length="98" mass="11325">IGPIFRHRFSCCFVSFRCVKVLVNYWSLYTFQSAELNSLHFAAGESFLMLERSDKNWWLESHCNLGETSSIPASYIKEILFVSLNSSSVIFKKVSDIF</sequence>
<protein>
    <recommendedName>
        <fullName evidence="3">SH3 domain-containing protein</fullName>
    </recommendedName>
</protein>
<dbReference type="Proteomes" id="UP000694389">
    <property type="component" value="Unassembled WGS sequence"/>
</dbReference>
<dbReference type="InterPro" id="IPR036028">
    <property type="entry name" value="SH3-like_dom_sf"/>
</dbReference>
<dbReference type="GeneTree" id="ENSGT00980000202669"/>
<keyword evidence="2" id="KW-1185">Reference proteome</keyword>
<organism evidence="1 2">
    <name type="scientific">Dicentrarchus labrax</name>
    <name type="common">European seabass</name>
    <name type="synonym">Morone labrax</name>
    <dbReference type="NCBI Taxonomy" id="13489"/>
    <lineage>
        <taxon>Eukaryota</taxon>
        <taxon>Metazoa</taxon>
        <taxon>Chordata</taxon>
        <taxon>Craniata</taxon>
        <taxon>Vertebrata</taxon>
        <taxon>Euteleostomi</taxon>
        <taxon>Actinopterygii</taxon>
        <taxon>Neopterygii</taxon>
        <taxon>Teleostei</taxon>
        <taxon>Neoteleostei</taxon>
        <taxon>Acanthomorphata</taxon>
        <taxon>Eupercaria</taxon>
        <taxon>Moronidae</taxon>
        <taxon>Dicentrarchus</taxon>
    </lineage>
</organism>
<dbReference type="AlphaFoldDB" id="A0A8C4EK32"/>
<dbReference type="Gene3D" id="2.30.30.40">
    <property type="entry name" value="SH3 Domains"/>
    <property type="match status" value="1"/>
</dbReference>
<proteinExistence type="predicted"/>
<evidence type="ECO:0000313" key="1">
    <source>
        <dbReference type="Ensembl" id="ENSDLAP00005017901.2"/>
    </source>
</evidence>
<dbReference type="SUPFAM" id="SSF50044">
    <property type="entry name" value="SH3-domain"/>
    <property type="match status" value="1"/>
</dbReference>
<name>A0A8C4EK32_DICLA</name>
<reference evidence="1" key="1">
    <citation type="submission" date="2025-08" db="UniProtKB">
        <authorList>
            <consortium name="Ensembl"/>
        </authorList>
    </citation>
    <scope>IDENTIFICATION</scope>
</reference>
<evidence type="ECO:0008006" key="3">
    <source>
        <dbReference type="Google" id="ProtNLM"/>
    </source>
</evidence>
<evidence type="ECO:0000313" key="2">
    <source>
        <dbReference type="Proteomes" id="UP000694389"/>
    </source>
</evidence>
<reference evidence="1" key="2">
    <citation type="submission" date="2025-09" db="UniProtKB">
        <authorList>
            <consortium name="Ensembl"/>
        </authorList>
    </citation>
    <scope>IDENTIFICATION</scope>
</reference>
<accession>A0A8C4EK32</accession>
<dbReference type="Ensembl" id="ENSDLAT00005019329.2">
    <property type="protein sequence ID" value="ENSDLAP00005017901.2"/>
    <property type="gene ID" value="ENSDLAG00005008589.2"/>
</dbReference>